<dbReference type="PANTHER" id="PTHR11908:SF132">
    <property type="entry name" value="ALDEHYDE OXIDASE 1-RELATED"/>
    <property type="match status" value="1"/>
</dbReference>
<accession>A0ABU0V0K0</accession>
<dbReference type="Proteomes" id="UP001233360">
    <property type="component" value="Unassembled WGS sequence"/>
</dbReference>
<dbReference type="InterPro" id="IPR037165">
    <property type="entry name" value="AldOxase/xan_DH_Mopterin-bd_sf"/>
</dbReference>
<reference evidence="5 6" key="1">
    <citation type="submission" date="2023-07" db="EMBL/GenBank/DDBJ databases">
        <title>Functional and genomic diversity of the sorghum phyllosphere microbiome.</title>
        <authorList>
            <person name="Shade A."/>
        </authorList>
    </citation>
    <scope>NUCLEOTIDE SEQUENCE [LARGE SCALE GENOMIC DNA]</scope>
    <source>
        <strain evidence="5 6">SORGH_AS_0887</strain>
    </source>
</reference>
<dbReference type="NCBIfam" id="TIGR02965">
    <property type="entry name" value="xanthine_xdhB"/>
    <property type="match status" value="1"/>
</dbReference>
<dbReference type="InterPro" id="IPR014309">
    <property type="entry name" value="Xanthine_DH_Mopterin-bd_su"/>
</dbReference>
<dbReference type="InterPro" id="IPR008274">
    <property type="entry name" value="AldOxase/xan_DH_MoCoBD1"/>
</dbReference>
<keyword evidence="3 5" id="KW-0560">Oxidoreductase</keyword>
<evidence type="ECO:0000256" key="1">
    <source>
        <dbReference type="ARBA" id="ARBA00006849"/>
    </source>
</evidence>
<comment type="caution">
    <text evidence="5">The sequence shown here is derived from an EMBL/GenBank/DDBJ whole genome shotgun (WGS) entry which is preliminary data.</text>
</comment>
<dbReference type="GO" id="GO:0004854">
    <property type="term" value="F:xanthine dehydrogenase activity"/>
    <property type="evidence" value="ECO:0007669"/>
    <property type="project" value="UniProtKB-EC"/>
</dbReference>
<dbReference type="Gene3D" id="3.90.1170.50">
    <property type="entry name" value="Aldehyde oxidase/xanthine dehydrogenase, a/b hammerhead"/>
    <property type="match status" value="1"/>
</dbReference>
<dbReference type="SMART" id="SM01008">
    <property type="entry name" value="Ald_Xan_dh_C"/>
    <property type="match status" value="1"/>
</dbReference>
<feature type="domain" description="Aldehyde oxidase/xanthine dehydrogenase a/b hammerhead" evidence="4">
    <location>
        <begin position="31"/>
        <end position="138"/>
    </location>
</feature>
<dbReference type="Gene3D" id="3.30.365.10">
    <property type="entry name" value="Aldehyde oxidase/xanthine dehydrogenase, molybdopterin binding domain"/>
    <property type="match status" value="4"/>
</dbReference>
<organism evidence="5 6">
    <name type="scientific">Acinetobacter baylyi</name>
    <dbReference type="NCBI Taxonomy" id="202950"/>
    <lineage>
        <taxon>Bacteria</taxon>
        <taxon>Pseudomonadati</taxon>
        <taxon>Pseudomonadota</taxon>
        <taxon>Gammaproteobacteria</taxon>
        <taxon>Moraxellales</taxon>
        <taxon>Moraxellaceae</taxon>
        <taxon>Acinetobacter</taxon>
    </lineage>
</organism>
<gene>
    <name evidence="5" type="ORF">QE380_003253</name>
</gene>
<dbReference type="PANTHER" id="PTHR11908">
    <property type="entry name" value="XANTHINE DEHYDROGENASE"/>
    <property type="match status" value="1"/>
</dbReference>
<evidence type="ECO:0000259" key="4">
    <source>
        <dbReference type="SMART" id="SM01008"/>
    </source>
</evidence>
<dbReference type="InterPro" id="IPR036856">
    <property type="entry name" value="Ald_Oxase/Xan_DH_a/b_sf"/>
</dbReference>
<name>A0ABU0V0K0_ACIBI</name>
<dbReference type="InterPro" id="IPR000674">
    <property type="entry name" value="Ald_Oxase/Xan_DH_a/b"/>
</dbReference>
<proteinExistence type="inferred from homology"/>
<dbReference type="Pfam" id="PF20256">
    <property type="entry name" value="MoCoBD_2"/>
    <property type="match status" value="1"/>
</dbReference>
<dbReference type="EC" id="1.17.1.4" evidence="5"/>
<keyword evidence="6" id="KW-1185">Reference proteome</keyword>
<evidence type="ECO:0000256" key="3">
    <source>
        <dbReference type="ARBA" id="ARBA00023002"/>
    </source>
</evidence>
<dbReference type="Pfam" id="PF01315">
    <property type="entry name" value="Ald_Xan_dh_C"/>
    <property type="match status" value="1"/>
</dbReference>
<evidence type="ECO:0000313" key="6">
    <source>
        <dbReference type="Proteomes" id="UP001233360"/>
    </source>
</evidence>
<evidence type="ECO:0000256" key="2">
    <source>
        <dbReference type="ARBA" id="ARBA00022505"/>
    </source>
</evidence>
<sequence>MNQSVEHLNIQKKSAKAGDSIPHESAHLHVTGQATYIDDLPELENTLHLAVGFSQCAKGKIVQFDLDAVRQAEGVYAVYTAADIAVKNNWGPIVNDDPIFADGEVEFYGQALFVVAAKTYQQARSAVRLAKIEYEAEPPILSIQDAIEQQSWVLPPVDFSHGEVEQAFQTASHQLSGSIELGGQEHFYLEGQISYAVPQEDQTLKVYCSTQHPTEMQLLICHALGYHMHQVSVEARRMGGGFGGKESQSAQWACIASLAAQLSGRPCKLRLDRDDDMSSTGKRHGFAYEWSVAFDELGVLQGLKVQLASNCGFSADLSGPVNERAICHIGNAYYLNAVQLRNLRCKTNTVSNTAYRGFGGPQGMFVIENILDDIARYLKCDPVLVRQRNFFAEKPGNGRDHMHYGAEVRDNVAPKIVDELLETSHYHARRASIAQFNQHNAIIKRGIALTPLMFGISFNAVHYNQAGALVYVYMDGTVAITHGGTEMGQGLYTKVRQVAAHELGLPIDRVRLIATDTSRVPNTSATAASSGADLNGKAVQNACIKIRERLAKLAAEISQSDADQIQFENSTVTTNNGQSWSFNDLVNRAYMARVQLWDSGFYKTPEIHYDQVNHLGRPFFYYAYGAAVSEVAIDTLTGEMKVLRTDILHDVGRSINPAIDIGQIEGGFIQGMGWLTTEELYWQPQGPHAGRLFTHAPSTYKIPTSADIPHVFNVKLFDNQNAADTIYRSKAVGEPPFMLGLSVFSAIRQAVQAAIPEDAPLELNAPATAEEILRAIAIGRGHALAHQPQPRLR</sequence>
<protein>
    <submittedName>
        <fullName evidence="5">Xanthine dehydrogenase large subunit</fullName>
        <ecNumber evidence="5">1.17.1.4</ecNumber>
    </submittedName>
</protein>
<dbReference type="InterPro" id="IPR046867">
    <property type="entry name" value="AldOxase/xan_DH_MoCoBD2"/>
</dbReference>
<dbReference type="Pfam" id="PF02738">
    <property type="entry name" value="MoCoBD_1"/>
    <property type="match status" value="1"/>
</dbReference>
<keyword evidence="2" id="KW-0500">Molybdenum</keyword>
<evidence type="ECO:0000313" key="5">
    <source>
        <dbReference type="EMBL" id="MDQ1210330.1"/>
    </source>
</evidence>
<dbReference type="SUPFAM" id="SSF54665">
    <property type="entry name" value="CO dehydrogenase molybdoprotein N-domain-like"/>
    <property type="match status" value="1"/>
</dbReference>
<dbReference type="RefSeq" id="WP_307004944.1">
    <property type="nucleotide sequence ID" value="NZ_JAUTBK010000002.1"/>
</dbReference>
<dbReference type="InterPro" id="IPR016208">
    <property type="entry name" value="Ald_Oxase/xanthine_DH-like"/>
</dbReference>
<comment type="similarity">
    <text evidence="1">Belongs to the xanthine dehydrogenase family.</text>
</comment>
<dbReference type="SUPFAM" id="SSF56003">
    <property type="entry name" value="Molybdenum cofactor-binding domain"/>
    <property type="match status" value="1"/>
</dbReference>
<dbReference type="EMBL" id="JAUTBK010000002">
    <property type="protein sequence ID" value="MDQ1210330.1"/>
    <property type="molecule type" value="Genomic_DNA"/>
</dbReference>